<feature type="domain" description="Major facilitator superfamily (MFS) profile" evidence="3">
    <location>
        <begin position="54"/>
        <end position="375"/>
    </location>
</feature>
<feature type="transmembrane region" description="Helical" evidence="2">
    <location>
        <begin position="51"/>
        <end position="73"/>
    </location>
</feature>
<proteinExistence type="predicted"/>
<dbReference type="AlphaFoldDB" id="A0A0D0CYW7"/>
<evidence type="ECO:0000256" key="1">
    <source>
        <dbReference type="ARBA" id="ARBA00004141"/>
    </source>
</evidence>
<keyword evidence="2" id="KW-0812">Transmembrane</keyword>
<dbReference type="HOGENOM" id="CLU_001265_23_3_1"/>
<name>A0A0D0CYW7_9AGAM</name>
<dbReference type="PROSITE" id="PS50850">
    <property type="entry name" value="MFS"/>
    <property type="match status" value="1"/>
</dbReference>
<dbReference type="Pfam" id="PF07690">
    <property type="entry name" value="MFS_1"/>
    <property type="match status" value="1"/>
</dbReference>
<feature type="transmembrane region" description="Helical" evidence="2">
    <location>
        <begin position="210"/>
        <end position="230"/>
    </location>
</feature>
<gene>
    <name evidence="4" type="ORF">PAXRUDRAFT_157603</name>
</gene>
<dbReference type="InterPro" id="IPR036259">
    <property type="entry name" value="MFS_trans_sf"/>
</dbReference>
<dbReference type="GO" id="GO:0022857">
    <property type="term" value="F:transmembrane transporter activity"/>
    <property type="evidence" value="ECO:0007669"/>
    <property type="project" value="InterPro"/>
</dbReference>
<dbReference type="Proteomes" id="UP000054538">
    <property type="component" value="Unassembled WGS sequence"/>
</dbReference>
<dbReference type="OrthoDB" id="2105912at2759"/>
<evidence type="ECO:0000259" key="3">
    <source>
        <dbReference type="PROSITE" id="PS50850"/>
    </source>
</evidence>
<accession>A0A0D0CYW7</accession>
<feature type="transmembrane region" description="Helical" evidence="2">
    <location>
        <begin position="146"/>
        <end position="168"/>
    </location>
</feature>
<dbReference type="EMBL" id="KN825923">
    <property type="protein sequence ID" value="KIK80833.1"/>
    <property type="molecule type" value="Genomic_DNA"/>
</dbReference>
<evidence type="ECO:0000313" key="4">
    <source>
        <dbReference type="EMBL" id="KIK80833.1"/>
    </source>
</evidence>
<keyword evidence="5" id="KW-1185">Reference proteome</keyword>
<dbReference type="PANTHER" id="PTHR42910:SF1">
    <property type="entry name" value="MAJOR FACILITATOR SUPERFAMILY (MFS) PROFILE DOMAIN-CONTAINING PROTEIN"/>
    <property type="match status" value="1"/>
</dbReference>
<feature type="transmembrane region" description="Helical" evidence="2">
    <location>
        <begin position="342"/>
        <end position="361"/>
    </location>
</feature>
<reference evidence="5" key="2">
    <citation type="submission" date="2015-01" db="EMBL/GenBank/DDBJ databases">
        <title>Evolutionary Origins and Diversification of the Mycorrhizal Mutualists.</title>
        <authorList>
            <consortium name="DOE Joint Genome Institute"/>
            <consortium name="Mycorrhizal Genomics Consortium"/>
            <person name="Kohler A."/>
            <person name="Kuo A."/>
            <person name="Nagy L.G."/>
            <person name="Floudas D."/>
            <person name="Copeland A."/>
            <person name="Barry K.W."/>
            <person name="Cichocki N."/>
            <person name="Veneault-Fourrey C."/>
            <person name="LaButti K."/>
            <person name="Lindquist E.A."/>
            <person name="Lipzen A."/>
            <person name="Lundell T."/>
            <person name="Morin E."/>
            <person name="Murat C."/>
            <person name="Riley R."/>
            <person name="Ohm R."/>
            <person name="Sun H."/>
            <person name="Tunlid A."/>
            <person name="Henrissat B."/>
            <person name="Grigoriev I.V."/>
            <person name="Hibbett D.S."/>
            <person name="Martin F."/>
        </authorList>
    </citation>
    <scope>NUCLEOTIDE SEQUENCE [LARGE SCALE GENOMIC DNA]</scope>
    <source>
        <strain evidence="5">Ve08.2h10</strain>
    </source>
</reference>
<feature type="transmembrane region" description="Helical" evidence="2">
    <location>
        <begin position="258"/>
        <end position="283"/>
    </location>
</feature>
<feature type="transmembrane region" description="Helical" evidence="2">
    <location>
        <begin position="320"/>
        <end position="336"/>
    </location>
</feature>
<dbReference type="STRING" id="930991.A0A0D0CYW7"/>
<sequence>MSTSSLETRVGTPSLEQRAVTVEDGRHIVPSTDFGFLPIPKRLRHDPDKPFYFGLLLNASFGFASTLTVANLYYCQPLLIEFSKSFDATYDQVSVIATLIQAGYVTGLILISPLGDLVRRRQLVLLLIFASTVLTIGLAITPNLRAFEAICFLIGVVNVTPQILLTLASDLAPPERRASALSMVVSGLMFGVLIARVLAGVIGNFNTWRIVYYMAIGVQCFVLAGAYFILPDYPAKNHDLTYFKIMFSMAKYAVTEPLVVQSALVNIASSACYTAFWVTLTFLLGGPPYYYSTLNIGLFGLVGMLGVLVGPLIGRVVDRLVPWYATLVAMIMLLAFQAVQAAAGGISVAAVIIVCFGLDVARQMQQVSLTTAVLR</sequence>
<feature type="transmembrane region" description="Helical" evidence="2">
    <location>
        <begin position="123"/>
        <end position="140"/>
    </location>
</feature>
<dbReference type="GO" id="GO:0016020">
    <property type="term" value="C:membrane"/>
    <property type="evidence" value="ECO:0007669"/>
    <property type="project" value="UniProtKB-SubCell"/>
</dbReference>
<keyword evidence="2" id="KW-1133">Transmembrane helix</keyword>
<comment type="subcellular location">
    <subcellularLocation>
        <location evidence="1">Membrane</location>
        <topology evidence="1">Multi-pass membrane protein</topology>
    </subcellularLocation>
</comment>
<dbReference type="SUPFAM" id="SSF103473">
    <property type="entry name" value="MFS general substrate transporter"/>
    <property type="match status" value="1"/>
</dbReference>
<evidence type="ECO:0000256" key="2">
    <source>
        <dbReference type="SAM" id="Phobius"/>
    </source>
</evidence>
<feature type="transmembrane region" description="Helical" evidence="2">
    <location>
        <begin position="180"/>
        <end position="198"/>
    </location>
</feature>
<reference evidence="4 5" key="1">
    <citation type="submission" date="2014-04" db="EMBL/GenBank/DDBJ databases">
        <authorList>
            <consortium name="DOE Joint Genome Institute"/>
            <person name="Kuo A."/>
            <person name="Kohler A."/>
            <person name="Jargeat P."/>
            <person name="Nagy L.G."/>
            <person name="Floudas D."/>
            <person name="Copeland A."/>
            <person name="Barry K.W."/>
            <person name="Cichocki N."/>
            <person name="Veneault-Fourrey C."/>
            <person name="LaButti K."/>
            <person name="Lindquist E.A."/>
            <person name="Lipzen A."/>
            <person name="Lundell T."/>
            <person name="Morin E."/>
            <person name="Murat C."/>
            <person name="Sun H."/>
            <person name="Tunlid A."/>
            <person name="Henrissat B."/>
            <person name="Grigoriev I.V."/>
            <person name="Hibbett D.S."/>
            <person name="Martin F."/>
            <person name="Nordberg H.P."/>
            <person name="Cantor M.N."/>
            <person name="Hua S.X."/>
        </authorList>
    </citation>
    <scope>NUCLEOTIDE SEQUENCE [LARGE SCALE GENOMIC DNA]</scope>
    <source>
        <strain evidence="4 5">Ve08.2h10</strain>
    </source>
</reference>
<evidence type="ECO:0000313" key="5">
    <source>
        <dbReference type="Proteomes" id="UP000054538"/>
    </source>
</evidence>
<dbReference type="InterPro" id="IPR011701">
    <property type="entry name" value="MFS"/>
</dbReference>
<protein>
    <recommendedName>
        <fullName evidence="3">Major facilitator superfamily (MFS) profile domain-containing protein</fullName>
    </recommendedName>
</protein>
<organism evidence="4 5">
    <name type="scientific">Paxillus rubicundulus Ve08.2h10</name>
    <dbReference type="NCBI Taxonomy" id="930991"/>
    <lineage>
        <taxon>Eukaryota</taxon>
        <taxon>Fungi</taxon>
        <taxon>Dikarya</taxon>
        <taxon>Basidiomycota</taxon>
        <taxon>Agaricomycotina</taxon>
        <taxon>Agaricomycetes</taxon>
        <taxon>Agaricomycetidae</taxon>
        <taxon>Boletales</taxon>
        <taxon>Paxilineae</taxon>
        <taxon>Paxillaceae</taxon>
        <taxon>Paxillus</taxon>
    </lineage>
</organism>
<feature type="transmembrane region" description="Helical" evidence="2">
    <location>
        <begin position="289"/>
        <end position="313"/>
    </location>
</feature>
<dbReference type="InParanoid" id="A0A0D0CYW7"/>
<feature type="transmembrane region" description="Helical" evidence="2">
    <location>
        <begin position="93"/>
        <end position="111"/>
    </location>
</feature>
<dbReference type="PANTHER" id="PTHR42910">
    <property type="entry name" value="TRANSPORTER SCO4007-RELATED"/>
    <property type="match status" value="1"/>
</dbReference>
<dbReference type="Gene3D" id="1.20.1250.20">
    <property type="entry name" value="MFS general substrate transporter like domains"/>
    <property type="match status" value="1"/>
</dbReference>
<dbReference type="InterPro" id="IPR020846">
    <property type="entry name" value="MFS_dom"/>
</dbReference>
<keyword evidence="2" id="KW-0472">Membrane</keyword>
<dbReference type="CDD" id="cd17324">
    <property type="entry name" value="MFS_NepI_like"/>
    <property type="match status" value="1"/>
</dbReference>